<dbReference type="EMBL" id="CP098502">
    <property type="protein sequence ID" value="UTI66181.1"/>
    <property type="molecule type" value="Genomic_DNA"/>
</dbReference>
<name>A0ABY5DYD8_9ACTN</name>
<evidence type="ECO:0000313" key="4">
    <source>
        <dbReference type="EMBL" id="UTI66181.1"/>
    </source>
</evidence>
<keyword evidence="2" id="KW-1133">Transmembrane helix</keyword>
<accession>A0ABY5DYD8</accession>
<dbReference type="Pfam" id="PF02470">
    <property type="entry name" value="MlaD"/>
    <property type="match status" value="1"/>
</dbReference>
<dbReference type="InterPro" id="IPR052336">
    <property type="entry name" value="MlaD_Phospholipid_Transporter"/>
</dbReference>
<dbReference type="PANTHER" id="PTHR33371">
    <property type="entry name" value="INTERMEMBRANE PHOSPHOLIPID TRANSPORT SYSTEM BINDING PROTEIN MLAD-RELATED"/>
    <property type="match status" value="1"/>
</dbReference>
<evidence type="ECO:0000313" key="5">
    <source>
        <dbReference type="Proteomes" id="UP001056035"/>
    </source>
</evidence>
<feature type="region of interest" description="Disordered" evidence="1">
    <location>
        <begin position="403"/>
        <end position="443"/>
    </location>
</feature>
<dbReference type="RefSeq" id="WP_254572856.1">
    <property type="nucleotide sequence ID" value="NZ_CP098502.1"/>
</dbReference>
<evidence type="ECO:0000256" key="2">
    <source>
        <dbReference type="SAM" id="Phobius"/>
    </source>
</evidence>
<feature type="domain" description="Mce/MlaD" evidence="3">
    <location>
        <begin position="39"/>
        <end position="116"/>
    </location>
</feature>
<keyword evidence="2" id="KW-0472">Membrane</keyword>
<feature type="compositionally biased region" description="Pro residues" evidence="1">
    <location>
        <begin position="429"/>
        <end position="439"/>
    </location>
</feature>
<evidence type="ECO:0000259" key="3">
    <source>
        <dbReference type="Pfam" id="PF02470"/>
    </source>
</evidence>
<keyword evidence="2" id="KW-0812">Transmembrane</keyword>
<dbReference type="Proteomes" id="UP001056035">
    <property type="component" value="Chromosome"/>
</dbReference>
<sequence>MRRHGQGASPFRVGLLVIVIVMAGSYLAYTKRLPWAHDWQVSAVVSDAQELTKGAPVRIAGVNVGKVASVRRGPAGTALVTMNVQASGRPLHRDATLTIRPRLFLEGNFFVDLRPGSPSAPQLNEGDTIPLAQTATAVRIDSVLRILGTDVRSQLQDGVREYAAGLSHGGAAGLNRAFPVAEPALLGLARTASALRGERRDDLPTFLRESGRLASGLARNEAALGALISGFARTVRTTAVHQQALGESISEFNLLASQAPPALVALTRALPTVRRLAIDLRPPLRAAPGALDASRPFLRQVSGLVQPSELAGLERDLSPALRQLQAIAPPLTGLLGKVGRVSSCVSDHVVPVLRSKIDDGDLSSGVPVWQDLVRGAVGINSAGQNFDGDGPDVRFSLSEGDQTLSLGRGPSTGDLFARGPRPLIGSRPQMPPALPPQRPDVPCRGQDVPNLATSVLPTPTAPPTAAPALSGRQIRSLRALFAGKQR</sequence>
<keyword evidence="5" id="KW-1185">Reference proteome</keyword>
<gene>
    <name evidence="4" type="ORF">NBH00_08235</name>
</gene>
<reference evidence="4 5" key="1">
    <citation type="submission" date="2022-06" db="EMBL/GenBank/DDBJ databases">
        <title>Paraconexibacter antarcticus.</title>
        <authorList>
            <person name="Kim C.S."/>
        </authorList>
    </citation>
    <scope>NUCLEOTIDE SEQUENCE [LARGE SCALE GENOMIC DNA]</scope>
    <source>
        <strain evidence="4 5">02-257</strain>
    </source>
</reference>
<evidence type="ECO:0000256" key="1">
    <source>
        <dbReference type="SAM" id="MobiDB-lite"/>
    </source>
</evidence>
<proteinExistence type="predicted"/>
<organism evidence="4 5">
    <name type="scientific">Paraconexibacter antarcticus</name>
    <dbReference type="NCBI Taxonomy" id="2949664"/>
    <lineage>
        <taxon>Bacteria</taxon>
        <taxon>Bacillati</taxon>
        <taxon>Actinomycetota</taxon>
        <taxon>Thermoleophilia</taxon>
        <taxon>Solirubrobacterales</taxon>
        <taxon>Paraconexibacteraceae</taxon>
        <taxon>Paraconexibacter</taxon>
    </lineage>
</organism>
<dbReference type="InterPro" id="IPR003399">
    <property type="entry name" value="Mce/MlaD"/>
</dbReference>
<protein>
    <submittedName>
        <fullName evidence="4">MlaD family protein</fullName>
    </submittedName>
</protein>
<feature type="transmembrane region" description="Helical" evidence="2">
    <location>
        <begin position="12"/>
        <end position="29"/>
    </location>
</feature>
<dbReference type="PANTHER" id="PTHR33371:SF4">
    <property type="entry name" value="INTERMEMBRANE PHOSPHOLIPID TRANSPORT SYSTEM BINDING PROTEIN MLAD"/>
    <property type="match status" value="1"/>
</dbReference>